<protein>
    <submittedName>
        <fullName evidence="6">DegT/DnrJ/EryC1/StrS aminotransferase</fullName>
        <ecNumber evidence="6">2.6.1.106</ecNumber>
    </submittedName>
</protein>
<evidence type="ECO:0000256" key="4">
    <source>
        <dbReference type="PIRSR" id="PIRSR000390-2"/>
    </source>
</evidence>
<keyword evidence="6" id="KW-0808">Transferase</keyword>
<dbReference type="PANTHER" id="PTHR30244:SF36">
    <property type="entry name" value="3-OXO-GLUCOSE-6-PHOSPHATE:GLUTAMATE AMINOTRANSFERASE"/>
    <property type="match status" value="1"/>
</dbReference>
<dbReference type="AlphaFoldDB" id="A0A1U7CLW4"/>
<feature type="modified residue" description="N6-(pyridoxal phosphate)lysine" evidence="4">
    <location>
        <position position="203"/>
    </location>
</feature>
<name>A0A1U7CLW4_9BACT</name>
<dbReference type="PANTHER" id="PTHR30244">
    <property type="entry name" value="TRANSAMINASE"/>
    <property type="match status" value="1"/>
</dbReference>
<gene>
    <name evidence="6" type="primary">desV_1</name>
    <name evidence="6" type="ORF">BSF38_01368</name>
</gene>
<keyword evidence="1 4" id="KW-0663">Pyridoxal phosphate</keyword>
<dbReference type="SUPFAM" id="SSF53383">
    <property type="entry name" value="PLP-dependent transferases"/>
    <property type="match status" value="1"/>
</dbReference>
<dbReference type="InterPro" id="IPR015421">
    <property type="entry name" value="PyrdxlP-dep_Trfase_major"/>
</dbReference>
<dbReference type="GO" id="GO:0000271">
    <property type="term" value="P:polysaccharide biosynthetic process"/>
    <property type="evidence" value="ECO:0007669"/>
    <property type="project" value="TreeGrafter"/>
</dbReference>
<evidence type="ECO:0000256" key="5">
    <source>
        <dbReference type="RuleBase" id="RU004508"/>
    </source>
</evidence>
<evidence type="ECO:0000256" key="1">
    <source>
        <dbReference type="ARBA" id="ARBA00022898"/>
    </source>
</evidence>
<sequence>MISRDSASATLEARPDEGPVPFLDLKTQYAGIRAEILQALEEVADGATYVLGPRVAGFEEAFAAFVGARHCVGVNSGTSALHLALICAGVGPGDEVITVPMTFVATSWAVSYVGATPVFVDVDLATLTMDVRQVERRITNRTRAILPVHLYGQSADMGPLLEIGRRHGIPVVEDAAQAHGARCQERAAGTMGLCGCFSFYPGKNLGACGEAGAVVTNDADVAARLRTLRDHAQGRRYHHGELGFNYRMEAFQGAVLGIKLKYLEGWTEARRRLAERYQAGLADLPLLLPTEATDRRHVWHLFVALHPQRDRIRQALEERGVQTGLHYPIPVHLQGAYEHLGHQTGDFPVSERIARECFSLPIFPEMTNRQQDRVIETLTEILLEVEYA</sequence>
<evidence type="ECO:0000256" key="2">
    <source>
        <dbReference type="ARBA" id="ARBA00037999"/>
    </source>
</evidence>
<dbReference type="STRING" id="1387353.BSF38_01368"/>
<evidence type="ECO:0000313" key="6">
    <source>
        <dbReference type="EMBL" id="APW59907.1"/>
    </source>
</evidence>
<proteinExistence type="inferred from homology"/>
<evidence type="ECO:0000256" key="3">
    <source>
        <dbReference type="PIRSR" id="PIRSR000390-1"/>
    </source>
</evidence>
<reference evidence="7" key="1">
    <citation type="submission" date="2016-12" db="EMBL/GenBank/DDBJ databases">
        <title>Comparative genomics of four Isosphaeraceae planctomycetes: a common pool of plasmids and glycoside hydrolase genes.</title>
        <authorList>
            <person name="Ivanova A."/>
        </authorList>
    </citation>
    <scope>NUCLEOTIDE SEQUENCE [LARGE SCALE GENOMIC DNA]</scope>
    <source>
        <strain evidence="7">PX4</strain>
    </source>
</reference>
<dbReference type="Pfam" id="PF01041">
    <property type="entry name" value="DegT_DnrJ_EryC1"/>
    <property type="match status" value="1"/>
</dbReference>
<dbReference type="InterPro" id="IPR000653">
    <property type="entry name" value="DegT/StrS_aminotransferase"/>
</dbReference>
<dbReference type="KEGG" id="pbor:BSF38_01368"/>
<dbReference type="FunFam" id="3.40.640.10:FF:000089">
    <property type="entry name" value="Aminotransferase, DegT/DnrJ/EryC1/StrS family"/>
    <property type="match status" value="1"/>
</dbReference>
<dbReference type="Proteomes" id="UP000186309">
    <property type="component" value="Chromosome"/>
</dbReference>
<organism evidence="6 7">
    <name type="scientific">Paludisphaera borealis</name>
    <dbReference type="NCBI Taxonomy" id="1387353"/>
    <lineage>
        <taxon>Bacteria</taxon>
        <taxon>Pseudomonadati</taxon>
        <taxon>Planctomycetota</taxon>
        <taxon>Planctomycetia</taxon>
        <taxon>Isosphaerales</taxon>
        <taxon>Isosphaeraceae</taxon>
        <taxon>Paludisphaera</taxon>
    </lineage>
</organism>
<dbReference type="GO" id="GO:0008483">
    <property type="term" value="F:transaminase activity"/>
    <property type="evidence" value="ECO:0007669"/>
    <property type="project" value="UniProtKB-KW"/>
</dbReference>
<dbReference type="InterPro" id="IPR015422">
    <property type="entry name" value="PyrdxlP-dep_Trfase_small"/>
</dbReference>
<dbReference type="InterPro" id="IPR015424">
    <property type="entry name" value="PyrdxlP-dep_Trfase"/>
</dbReference>
<dbReference type="Gene3D" id="3.90.1150.10">
    <property type="entry name" value="Aspartate Aminotransferase, domain 1"/>
    <property type="match status" value="1"/>
</dbReference>
<dbReference type="EC" id="2.6.1.106" evidence="6"/>
<evidence type="ECO:0000313" key="7">
    <source>
        <dbReference type="Proteomes" id="UP000186309"/>
    </source>
</evidence>
<dbReference type="PIRSF" id="PIRSF000390">
    <property type="entry name" value="PLP_StrS"/>
    <property type="match status" value="1"/>
</dbReference>
<dbReference type="RefSeq" id="WP_076350650.1">
    <property type="nucleotide sequence ID" value="NZ_CP019082.1"/>
</dbReference>
<feature type="active site" description="Proton acceptor" evidence="3">
    <location>
        <position position="203"/>
    </location>
</feature>
<accession>A0A1U7CLW4</accession>
<keyword evidence="7" id="KW-1185">Reference proteome</keyword>
<dbReference type="EMBL" id="CP019082">
    <property type="protein sequence ID" value="APW59907.1"/>
    <property type="molecule type" value="Genomic_DNA"/>
</dbReference>
<dbReference type="Gene3D" id="3.40.640.10">
    <property type="entry name" value="Type I PLP-dependent aspartate aminotransferase-like (Major domain)"/>
    <property type="match status" value="1"/>
</dbReference>
<dbReference type="GO" id="GO:0030170">
    <property type="term" value="F:pyridoxal phosphate binding"/>
    <property type="evidence" value="ECO:0007669"/>
    <property type="project" value="UniProtKB-ARBA"/>
</dbReference>
<keyword evidence="6" id="KW-0032">Aminotransferase</keyword>
<comment type="similarity">
    <text evidence="2 5">Belongs to the DegT/DnrJ/EryC1 family.</text>
</comment>
<dbReference type="CDD" id="cd00616">
    <property type="entry name" value="AHBA_syn"/>
    <property type="match status" value="1"/>
</dbReference>